<evidence type="ECO:0000313" key="1">
    <source>
        <dbReference type="EMBL" id="AKQ41887.2"/>
    </source>
</evidence>
<dbReference type="KEGG" id="ery:CP97_07385"/>
<dbReference type="AlphaFoldDB" id="A0A0H4VB86"/>
<dbReference type="EMBL" id="CP011310">
    <property type="protein sequence ID" value="AKQ41887.2"/>
    <property type="molecule type" value="Genomic_DNA"/>
</dbReference>
<dbReference type="Proteomes" id="UP000059113">
    <property type="component" value="Chromosome"/>
</dbReference>
<proteinExistence type="predicted"/>
<protein>
    <submittedName>
        <fullName evidence="1">Uncharacterized protein</fullName>
    </submittedName>
</protein>
<sequence length="48" mass="4943">MVDVCTGVRLQNSAITDIVGQAVVPVASGVENLVDDLLSVSVVFDVTP</sequence>
<organism evidence="1 2">
    <name type="scientific">Aurantiacibacter atlanticus</name>
    <dbReference type="NCBI Taxonomy" id="1648404"/>
    <lineage>
        <taxon>Bacteria</taxon>
        <taxon>Pseudomonadati</taxon>
        <taxon>Pseudomonadota</taxon>
        <taxon>Alphaproteobacteria</taxon>
        <taxon>Sphingomonadales</taxon>
        <taxon>Erythrobacteraceae</taxon>
        <taxon>Aurantiacibacter</taxon>
    </lineage>
</organism>
<name>A0A0H4VB86_9SPHN</name>
<gene>
    <name evidence="1" type="ORF">CP97_07385</name>
</gene>
<accession>A0A0H4VB86</accession>
<reference evidence="1 2" key="1">
    <citation type="journal article" date="2015" name="Int. J. Syst. Evol. Microbiol.">
        <title>Erythrobacter atlanticus sp. nov., a bacterium from ocean sediment able to degrade polycyclic aromatic hydrocarbons.</title>
        <authorList>
            <person name="Zhuang L."/>
            <person name="Liu Y."/>
            <person name="Wang L."/>
            <person name="Wang W."/>
            <person name="Shao Z."/>
        </authorList>
    </citation>
    <scope>NUCLEOTIDE SEQUENCE [LARGE SCALE GENOMIC DNA]</scope>
    <source>
        <strain evidence="2">s21-N3</strain>
    </source>
</reference>
<reference evidence="2" key="2">
    <citation type="submission" date="2015-04" db="EMBL/GenBank/DDBJ databases">
        <title>The complete genome sequence of Erythrobacter sp. s21-N3.</title>
        <authorList>
            <person name="Zhuang L."/>
            <person name="Liu Y."/>
            <person name="Shao Z."/>
        </authorList>
    </citation>
    <scope>NUCLEOTIDE SEQUENCE [LARGE SCALE GENOMIC DNA]</scope>
    <source>
        <strain evidence="2">s21-N3</strain>
    </source>
</reference>
<evidence type="ECO:0000313" key="2">
    <source>
        <dbReference type="Proteomes" id="UP000059113"/>
    </source>
</evidence>
<keyword evidence="2" id="KW-1185">Reference proteome</keyword>